<keyword evidence="11" id="KW-1185">Reference proteome</keyword>
<dbReference type="Gene3D" id="3.40.640.10">
    <property type="entry name" value="Type I PLP-dependent aspartate aminotransferase-like (Major domain)"/>
    <property type="match status" value="1"/>
</dbReference>
<dbReference type="PANTHER" id="PTHR11986">
    <property type="entry name" value="AMINOTRANSFERASE CLASS III"/>
    <property type="match status" value="1"/>
</dbReference>
<dbReference type="EC" id="2.6.1.13" evidence="3"/>
<dbReference type="InterPro" id="IPR015422">
    <property type="entry name" value="PyrdxlP-dep_Trfase_small"/>
</dbReference>
<evidence type="ECO:0000256" key="5">
    <source>
        <dbReference type="ARBA" id="ARBA00022679"/>
    </source>
</evidence>
<dbReference type="PIRSF" id="PIRSF000521">
    <property type="entry name" value="Transaminase_4ab_Lys_Orn"/>
    <property type="match status" value="1"/>
</dbReference>
<comment type="similarity">
    <text evidence="2 9">Belongs to the class-III pyridoxal-phosphate-dependent aminotransferase family.</text>
</comment>
<evidence type="ECO:0000256" key="8">
    <source>
        <dbReference type="ARBA" id="ARBA00073894"/>
    </source>
</evidence>
<gene>
    <name evidence="10" type="ORF">RBI02_04350</name>
</gene>
<dbReference type="Proteomes" id="UP001245683">
    <property type="component" value="Unassembled WGS sequence"/>
</dbReference>
<evidence type="ECO:0000313" key="11">
    <source>
        <dbReference type="Proteomes" id="UP001245683"/>
    </source>
</evidence>
<keyword evidence="4 10" id="KW-0032">Aminotransferase</keyword>
<evidence type="ECO:0000256" key="2">
    <source>
        <dbReference type="ARBA" id="ARBA00008954"/>
    </source>
</evidence>
<dbReference type="GO" id="GO:0030170">
    <property type="term" value="F:pyridoxal phosphate binding"/>
    <property type="evidence" value="ECO:0007669"/>
    <property type="project" value="InterPro"/>
</dbReference>
<protein>
    <recommendedName>
        <fullName evidence="8">Ornithine aminotransferase</fullName>
        <ecNumber evidence="3">2.6.1.13</ecNumber>
    </recommendedName>
</protein>
<evidence type="ECO:0000313" key="10">
    <source>
        <dbReference type="EMBL" id="MDV3103776.1"/>
    </source>
</evidence>
<dbReference type="InterPro" id="IPR049704">
    <property type="entry name" value="Aminotrans_3_PPA_site"/>
</dbReference>
<comment type="catalytic activity">
    <reaction evidence="7">
        <text>L-ornithine + 2-oxoglutarate = L-glutamate 5-semialdehyde + L-glutamate</text>
        <dbReference type="Rhea" id="RHEA:25160"/>
        <dbReference type="ChEBI" id="CHEBI:16810"/>
        <dbReference type="ChEBI" id="CHEBI:29985"/>
        <dbReference type="ChEBI" id="CHEBI:46911"/>
        <dbReference type="ChEBI" id="CHEBI:58066"/>
        <dbReference type="EC" id="2.6.1.13"/>
    </reaction>
</comment>
<proteinExistence type="inferred from homology"/>
<organism evidence="10 11">
    <name type="scientific">Thermococcus waiotapuensis</name>
    <dbReference type="NCBI Taxonomy" id="90909"/>
    <lineage>
        <taxon>Archaea</taxon>
        <taxon>Methanobacteriati</taxon>
        <taxon>Methanobacteriota</taxon>
        <taxon>Thermococci</taxon>
        <taxon>Thermococcales</taxon>
        <taxon>Thermococcaceae</taxon>
        <taxon>Thermococcus</taxon>
    </lineage>
</organism>
<accession>A0AAE4T3I0</accession>
<dbReference type="Gene3D" id="3.90.1150.10">
    <property type="entry name" value="Aspartate Aminotransferase, domain 1"/>
    <property type="match status" value="1"/>
</dbReference>
<dbReference type="Pfam" id="PF00202">
    <property type="entry name" value="Aminotran_3"/>
    <property type="match status" value="1"/>
</dbReference>
<dbReference type="InterPro" id="IPR005814">
    <property type="entry name" value="Aminotrans_3"/>
</dbReference>
<dbReference type="EMBL" id="JAVDZE010000002">
    <property type="protein sequence ID" value="MDV3103776.1"/>
    <property type="molecule type" value="Genomic_DNA"/>
</dbReference>
<dbReference type="GO" id="GO:0042802">
    <property type="term" value="F:identical protein binding"/>
    <property type="evidence" value="ECO:0007669"/>
    <property type="project" value="TreeGrafter"/>
</dbReference>
<dbReference type="InterPro" id="IPR015421">
    <property type="entry name" value="PyrdxlP-dep_Trfase_major"/>
</dbReference>
<dbReference type="FunFam" id="3.40.640.10:FF:000013">
    <property type="entry name" value="4-aminobutyrate aminotransferase"/>
    <property type="match status" value="1"/>
</dbReference>
<dbReference type="InterPro" id="IPR050103">
    <property type="entry name" value="Class-III_PLP-dep_AT"/>
</dbReference>
<dbReference type="AlphaFoldDB" id="A0AAE4T3I0"/>
<evidence type="ECO:0000256" key="1">
    <source>
        <dbReference type="ARBA" id="ARBA00001933"/>
    </source>
</evidence>
<dbReference type="GO" id="GO:0004587">
    <property type="term" value="F:ornithine aminotransferase activity"/>
    <property type="evidence" value="ECO:0007669"/>
    <property type="project" value="UniProtKB-EC"/>
</dbReference>
<evidence type="ECO:0000256" key="4">
    <source>
        <dbReference type="ARBA" id="ARBA00022576"/>
    </source>
</evidence>
<comment type="caution">
    <text evidence="10">The sequence shown here is derived from an EMBL/GenBank/DDBJ whole genome shotgun (WGS) entry which is preliminary data.</text>
</comment>
<comment type="cofactor">
    <cofactor evidence="1">
        <name>pyridoxal 5'-phosphate</name>
        <dbReference type="ChEBI" id="CHEBI:597326"/>
    </cofactor>
</comment>
<dbReference type="PROSITE" id="PS00600">
    <property type="entry name" value="AA_TRANSFER_CLASS_3"/>
    <property type="match status" value="1"/>
</dbReference>
<dbReference type="PANTHER" id="PTHR11986:SF58">
    <property type="entry name" value="LEUCINE_METHIONINE RACEMASE"/>
    <property type="match status" value="1"/>
</dbReference>
<keyword evidence="6 9" id="KW-0663">Pyridoxal phosphate</keyword>
<evidence type="ECO:0000256" key="9">
    <source>
        <dbReference type="RuleBase" id="RU003560"/>
    </source>
</evidence>
<evidence type="ECO:0000256" key="7">
    <source>
        <dbReference type="ARBA" id="ARBA00052899"/>
    </source>
</evidence>
<dbReference type="InterPro" id="IPR015424">
    <property type="entry name" value="PyrdxlP-dep_Trfase"/>
</dbReference>
<reference evidence="10 11" key="1">
    <citation type="submission" date="2023-08" db="EMBL/GenBank/DDBJ databases">
        <title>Draft genome sequence of Thermococcus waiotapuensis WT1T, a thermophilic sulphur-dependent archaeon from order Thermococcales.</title>
        <authorList>
            <person name="Manners S.H."/>
            <person name="Carere C.R."/>
            <person name="Dhami M.K."/>
            <person name="Dobson R.C.J."/>
            <person name="Stott M.B."/>
        </authorList>
    </citation>
    <scope>NUCLEOTIDE SEQUENCE [LARGE SCALE GENOMIC DNA]</scope>
    <source>
        <strain evidence="10 11">WT1</strain>
    </source>
</reference>
<dbReference type="NCBIfam" id="NF004426">
    <property type="entry name" value="PRK05769.1"/>
    <property type="match status" value="1"/>
</dbReference>
<evidence type="ECO:0000256" key="3">
    <source>
        <dbReference type="ARBA" id="ARBA00012924"/>
    </source>
</evidence>
<keyword evidence="5" id="KW-0808">Transferase</keyword>
<evidence type="ECO:0000256" key="6">
    <source>
        <dbReference type="ARBA" id="ARBA00022898"/>
    </source>
</evidence>
<sequence length="455" mass="50873">MWMKGPQVKEIPGPKGREIIEKHHKYMATTTNDPNEYFLVIERAEGNYWIDVDGNRVLDFSSGIGVLNAGLRNPRVIEAVKRQLDLVIHAAGTDYYNPYQVQLAERLAGIAPGDFEKKVFLSNSGTEANEAALKIAKWSTNRKLFIAFIGAFHGRTHGTMSLTASKPVHRSRMFPTMPGVEHIPYPNPYRNPWHIDGYENPDELINRVLEYLEDYLFHHYVPPEEVAGIIFEPIQGEGGYVVPPKNFFKELKKVADKYGILLIDDEVQMGMGRTGKMWAIENFGIAPDIITVAKALGGGVPIGATIFRADLDFGKEGVHGNTFGGNALACAAALAVIDELQNGLMENARKLEPLFRERLEEIKEKYELVGDVRGIGLAWGLEFVKDRKTKEYAAKERNEIVVEALKMGLATLGCGRSSLRLIPPLTIDEEEAKIGLDIVEKAIHRVSERHGYRVH</sequence>
<name>A0AAE4T3I0_9EURY</name>
<dbReference type="SUPFAM" id="SSF53383">
    <property type="entry name" value="PLP-dependent transferases"/>
    <property type="match status" value="1"/>
</dbReference>
<dbReference type="CDD" id="cd00610">
    <property type="entry name" value="OAT_like"/>
    <property type="match status" value="1"/>
</dbReference>